<evidence type="ECO:0000256" key="1">
    <source>
        <dbReference type="ARBA" id="ARBA00022664"/>
    </source>
</evidence>
<comment type="caution">
    <text evidence="4">The sequence shown here is derived from an EMBL/GenBank/DDBJ whole genome shotgun (WGS) entry which is preliminary data.</text>
</comment>
<keyword evidence="2" id="KW-0863">Zinc-finger</keyword>
<protein>
    <recommendedName>
        <fullName evidence="3">CCHC-type domain-containing protein</fullName>
    </recommendedName>
</protein>
<dbReference type="Pfam" id="PF00098">
    <property type="entry name" value="zf-CCHC"/>
    <property type="match status" value="1"/>
</dbReference>
<keyword evidence="2" id="KW-0479">Metal-binding</keyword>
<dbReference type="EMBL" id="CAVNYO010000130">
    <property type="protein sequence ID" value="CAK5267698.1"/>
    <property type="molecule type" value="Genomic_DNA"/>
</dbReference>
<dbReference type="InterPro" id="IPR036875">
    <property type="entry name" value="Znf_CCHC_sf"/>
</dbReference>
<feature type="domain" description="CCHC-type" evidence="3">
    <location>
        <begin position="16"/>
        <end position="29"/>
    </location>
</feature>
<gene>
    <name evidence="4" type="ORF">MYCIT1_LOCUS10425</name>
</gene>
<keyword evidence="2" id="KW-0862">Zinc</keyword>
<evidence type="ECO:0000256" key="2">
    <source>
        <dbReference type="PROSITE-ProRule" id="PRU00047"/>
    </source>
</evidence>
<keyword evidence="5" id="KW-1185">Reference proteome</keyword>
<evidence type="ECO:0000259" key="3">
    <source>
        <dbReference type="PROSITE" id="PS50158"/>
    </source>
</evidence>
<dbReference type="SUPFAM" id="SSF57756">
    <property type="entry name" value="Retrovirus zinc finger-like domains"/>
    <property type="match status" value="1"/>
</dbReference>
<proteinExistence type="predicted"/>
<evidence type="ECO:0000313" key="4">
    <source>
        <dbReference type="EMBL" id="CAK5267698.1"/>
    </source>
</evidence>
<name>A0AAD2Q241_9AGAR</name>
<dbReference type="PROSITE" id="PS50158">
    <property type="entry name" value="ZF_CCHC"/>
    <property type="match status" value="1"/>
</dbReference>
<organism evidence="4 5">
    <name type="scientific">Mycena citricolor</name>
    <dbReference type="NCBI Taxonomy" id="2018698"/>
    <lineage>
        <taxon>Eukaryota</taxon>
        <taxon>Fungi</taxon>
        <taxon>Dikarya</taxon>
        <taxon>Basidiomycota</taxon>
        <taxon>Agaricomycotina</taxon>
        <taxon>Agaricomycetes</taxon>
        <taxon>Agaricomycetidae</taxon>
        <taxon>Agaricales</taxon>
        <taxon>Marasmiineae</taxon>
        <taxon>Mycenaceae</taxon>
        <taxon>Mycena</taxon>
    </lineage>
</organism>
<dbReference type="AlphaFoldDB" id="A0AAD2Q241"/>
<dbReference type="GO" id="GO:0006397">
    <property type="term" value="P:mRNA processing"/>
    <property type="evidence" value="ECO:0007669"/>
    <property type="project" value="UniProtKB-KW"/>
</dbReference>
<dbReference type="Gene3D" id="4.10.60.10">
    <property type="entry name" value="Zinc finger, CCHC-type"/>
    <property type="match status" value="1"/>
</dbReference>
<dbReference type="Proteomes" id="UP001295794">
    <property type="component" value="Unassembled WGS sequence"/>
</dbReference>
<sequence>MEIDQTRARSSVCCTCFQCGSPGHLARDCLTPANVLDEVINQLGSNLLAELVARLATTAAIEEHEAEIADKLEQGFLPRDK</sequence>
<dbReference type="InterPro" id="IPR001878">
    <property type="entry name" value="Znf_CCHC"/>
</dbReference>
<dbReference type="GO" id="GO:0003676">
    <property type="term" value="F:nucleic acid binding"/>
    <property type="evidence" value="ECO:0007669"/>
    <property type="project" value="InterPro"/>
</dbReference>
<evidence type="ECO:0000313" key="5">
    <source>
        <dbReference type="Proteomes" id="UP001295794"/>
    </source>
</evidence>
<accession>A0AAD2Q241</accession>
<reference evidence="4" key="1">
    <citation type="submission" date="2023-11" db="EMBL/GenBank/DDBJ databases">
        <authorList>
            <person name="De Vega J J."/>
            <person name="De Vega J J."/>
        </authorList>
    </citation>
    <scope>NUCLEOTIDE SEQUENCE</scope>
</reference>
<dbReference type="GO" id="GO:0008270">
    <property type="term" value="F:zinc ion binding"/>
    <property type="evidence" value="ECO:0007669"/>
    <property type="project" value="UniProtKB-KW"/>
</dbReference>
<dbReference type="SMART" id="SM00343">
    <property type="entry name" value="ZnF_C2HC"/>
    <property type="match status" value="1"/>
</dbReference>
<keyword evidence="1" id="KW-0507">mRNA processing</keyword>